<keyword evidence="1" id="KW-0479">Metal-binding</keyword>
<dbReference type="PANTHER" id="PTHR11903">
    <property type="entry name" value="PROSTAGLANDIN G/H SYNTHASE"/>
    <property type="match status" value="1"/>
</dbReference>
<proteinExistence type="predicted"/>
<dbReference type="Proteomes" id="UP000076761">
    <property type="component" value="Unassembled WGS sequence"/>
</dbReference>
<dbReference type="Gene3D" id="1.10.630.10">
    <property type="entry name" value="Cytochrome P450"/>
    <property type="match status" value="1"/>
</dbReference>
<dbReference type="OrthoDB" id="823504at2759"/>
<dbReference type="SUPFAM" id="SSF48264">
    <property type="entry name" value="Cytochrome P450"/>
    <property type="match status" value="1"/>
</dbReference>
<dbReference type="GO" id="GO:0006979">
    <property type="term" value="P:response to oxidative stress"/>
    <property type="evidence" value="ECO:0007669"/>
    <property type="project" value="InterPro"/>
</dbReference>
<dbReference type="InterPro" id="IPR019791">
    <property type="entry name" value="Haem_peroxidase_animal"/>
</dbReference>
<keyword evidence="3" id="KW-0560">Oxidoreductase</keyword>
<name>A0A165QFU0_9AGAM</name>
<gene>
    <name evidence="7" type="ORF">NEOLEDRAFT_656770</name>
</gene>
<organism evidence="7 8">
    <name type="scientific">Neolentinus lepideus HHB14362 ss-1</name>
    <dbReference type="NCBI Taxonomy" id="1314782"/>
    <lineage>
        <taxon>Eukaryota</taxon>
        <taxon>Fungi</taxon>
        <taxon>Dikarya</taxon>
        <taxon>Basidiomycota</taxon>
        <taxon>Agaricomycotina</taxon>
        <taxon>Agaricomycetes</taxon>
        <taxon>Gloeophyllales</taxon>
        <taxon>Gloeophyllaceae</taxon>
        <taxon>Neolentinus</taxon>
    </lineage>
</organism>
<dbReference type="GO" id="GO:0005506">
    <property type="term" value="F:iron ion binding"/>
    <property type="evidence" value="ECO:0007669"/>
    <property type="project" value="InterPro"/>
</dbReference>
<protein>
    <submittedName>
        <fullName evidence="7">Heme peroxidase</fullName>
    </submittedName>
</protein>
<keyword evidence="7" id="KW-0575">Peroxidase</keyword>
<reference evidence="7 8" key="1">
    <citation type="journal article" date="2016" name="Mol. Biol. Evol.">
        <title>Comparative Genomics of Early-Diverging Mushroom-Forming Fungi Provides Insights into the Origins of Lignocellulose Decay Capabilities.</title>
        <authorList>
            <person name="Nagy L.G."/>
            <person name="Riley R."/>
            <person name="Tritt A."/>
            <person name="Adam C."/>
            <person name="Daum C."/>
            <person name="Floudas D."/>
            <person name="Sun H."/>
            <person name="Yadav J.S."/>
            <person name="Pangilinan J."/>
            <person name="Larsson K.H."/>
            <person name="Matsuura K."/>
            <person name="Barry K."/>
            <person name="Labutti K."/>
            <person name="Kuo R."/>
            <person name="Ohm R.A."/>
            <person name="Bhattacharya S.S."/>
            <person name="Shirouzu T."/>
            <person name="Yoshinaga Y."/>
            <person name="Martin F.M."/>
            <person name="Grigoriev I.V."/>
            <person name="Hibbett D.S."/>
        </authorList>
    </citation>
    <scope>NUCLEOTIDE SEQUENCE [LARGE SCALE GENOMIC DNA]</scope>
    <source>
        <strain evidence="7 8">HHB14362 ss-1</strain>
    </source>
</reference>
<evidence type="ECO:0000256" key="4">
    <source>
        <dbReference type="ARBA" id="ARBA00023004"/>
    </source>
</evidence>
<evidence type="ECO:0000313" key="8">
    <source>
        <dbReference type="Proteomes" id="UP000076761"/>
    </source>
</evidence>
<dbReference type="GO" id="GO:0020037">
    <property type="term" value="F:heme binding"/>
    <property type="evidence" value="ECO:0007669"/>
    <property type="project" value="InterPro"/>
</dbReference>
<dbReference type="Gene3D" id="1.10.640.10">
    <property type="entry name" value="Haem peroxidase domain superfamily, animal type"/>
    <property type="match status" value="1"/>
</dbReference>
<dbReference type="InterPro" id="IPR050783">
    <property type="entry name" value="Oxylipin_biosynth_metab"/>
</dbReference>
<evidence type="ECO:0000313" key="7">
    <source>
        <dbReference type="EMBL" id="KZT22377.1"/>
    </source>
</evidence>
<keyword evidence="8" id="KW-1185">Reference proteome</keyword>
<dbReference type="EMBL" id="KV425596">
    <property type="protein sequence ID" value="KZT22377.1"/>
    <property type="molecule type" value="Genomic_DNA"/>
</dbReference>
<dbReference type="GO" id="GO:0051213">
    <property type="term" value="F:dioxygenase activity"/>
    <property type="evidence" value="ECO:0007669"/>
    <property type="project" value="UniProtKB-KW"/>
</dbReference>
<accession>A0A165QFU0</accession>
<dbReference type="GO" id="GO:0006631">
    <property type="term" value="P:fatty acid metabolic process"/>
    <property type="evidence" value="ECO:0007669"/>
    <property type="project" value="UniProtKB-ARBA"/>
</dbReference>
<dbReference type="InterPro" id="IPR010255">
    <property type="entry name" value="Haem_peroxidase_sf"/>
</dbReference>
<evidence type="ECO:0000256" key="1">
    <source>
        <dbReference type="ARBA" id="ARBA00022723"/>
    </source>
</evidence>
<dbReference type="InParanoid" id="A0A165QFU0"/>
<evidence type="ECO:0000256" key="2">
    <source>
        <dbReference type="ARBA" id="ARBA00022964"/>
    </source>
</evidence>
<dbReference type="SUPFAM" id="SSF48113">
    <property type="entry name" value="Heme-dependent peroxidases"/>
    <property type="match status" value="1"/>
</dbReference>
<evidence type="ECO:0000256" key="6">
    <source>
        <dbReference type="SAM" id="MobiDB-lite"/>
    </source>
</evidence>
<dbReference type="STRING" id="1314782.A0A165QFU0"/>
<feature type="coiled-coil region" evidence="5">
    <location>
        <begin position="786"/>
        <end position="813"/>
    </location>
</feature>
<keyword evidence="2" id="KW-0223">Dioxygenase</keyword>
<keyword evidence="5" id="KW-0175">Coiled coil</keyword>
<feature type="region of interest" description="Disordered" evidence="6">
    <location>
        <begin position="1"/>
        <end position="26"/>
    </location>
</feature>
<dbReference type="PROSITE" id="PS50292">
    <property type="entry name" value="PEROXIDASE_3"/>
    <property type="match status" value="1"/>
</dbReference>
<dbReference type="GO" id="GO:0004497">
    <property type="term" value="F:monooxygenase activity"/>
    <property type="evidence" value="ECO:0007669"/>
    <property type="project" value="InterPro"/>
</dbReference>
<keyword evidence="4" id="KW-0408">Iron</keyword>
<dbReference type="Pfam" id="PF03098">
    <property type="entry name" value="An_peroxidase"/>
    <property type="match status" value="1"/>
</dbReference>
<dbReference type="GO" id="GO:0004601">
    <property type="term" value="F:peroxidase activity"/>
    <property type="evidence" value="ECO:0007669"/>
    <property type="project" value="UniProtKB-KW"/>
</dbReference>
<evidence type="ECO:0000256" key="3">
    <source>
        <dbReference type="ARBA" id="ARBA00023002"/>
    </source>
</evidence>
<dbReference type="AlphaFoldDB" id="A0A165QFU0"/>
<dbReference type="InterPro" id="IPR036396">
    <property type="entry name" value="Cyt_P450_sf"/>
</dbReference>
<evidence type="ECO:0000256" key="5">
    <source>
        <dbReference type="SAM" id="Coils"/>
    </source>
</evidence>
<dbReference type="PANTHER" id="PTHR11903:SF37">
    <property type="entry name" value="PSI-PRODUCING OXYGENASE A"/>
    <property type="match status" value="1"/>
</dbReference>
<dbReference type="GO" id="GO:0016705">
    <property type="term" value="F:oxidoreductase activity, acting on paired donors, with incorporation or reduction of molecular oxygen"/>
    <property type="evidence" value="ECO:0007669"/>
    <property type="project" value="InterPro"/>
</dbReference>
<dbReference type="InterPro" id="IPR037120">
    <property type="entry name" value="Haem_peroxidase_sf_animal"/>
</dbReference>
<sequence length="1107" mass="125006">MDSEESDSPVGEVPPNAARPASQSRLQSVITSAIRPIRNALGYPEMEAPAEPKKIDPAKGTFRAFRKLAQGQELDDRDPNHVFFAGMKTMSTLPDNSSMRPKFKDIFIKLVNNNQRLSGTPRSLDSNERQLSHSCPYVQRVANHSNASQLPDTSQVFDRLLSAPEPTAHINAVSGMVVAFATLVSLCLYRTDPEGGQCNETSPYLDLSPLYGNSREDQSYVRSMDGRGMLSPDCFFEDRLLFLTPAVQALLILWNRNHNYIASRLLSNNQGKRWEEPSSVAPLEDGSLSQQLVDQDDQIFDKARTINCVIFKNVVIEDFIKGIVGLPNIGNKLNLDLLADIAGKTSKENVSEHKSYVEFSLLHHWSSLASQDNISWMQNVLERTFGTKNLDEITPDDYKTVLDNYKHETDTNRRRREVPGLRRGHDGLFDDGDLAKILQDATYKVAGAPRARGVPRCMQIFELMAMQQARDWKVCSFNQFRKSLGLKALNSFNEWNQAHEVAVAAQSLYRNIENLELYVGLQAEDSSPGDGFGLGYTMTFGLLVDLVGSLRGDPSLSQYTRDYMTDWGYDQCFVNSDIGAFGAVLPKVLLRNLPYDYPYDNTYTLFPFTAQDPQCHPPNASHLTDLYHARRPSYTKVLQTQKAISQVLNDPNHYVTCYSRNLQTILGGYGFLLGFDTGKIHDADLRMDLHALLPDRATLLRYVEYFSKTADKLIHKSCDSGNRSIDVVEDVIAATCAQWICDTMYGNPAPNEENPHQVFKMLHGLYTFVFDLNDPDQAWDARLRAINDSKKLIQHIEKELKETLSRSEESTKERISRVLAEARGQFEVGQLSPFPFLTRLAMKHIDTLRKFADWDEIRSVSDLRHVEVFRDRFWSETQRPRHVAEQIMRAHKLKKLEKDFERTRITANVLGLCIMSVQLVQVCAHAIEFYLNDARSKAREEIAELSRKNNATDNPKIMGYIRESQRLGQPPGLFRIVRGVGSDGRPITQGAGQPDLMVYDGDLLFANFAMAFMRPDEPNVEPSRQTLAIQGLGFHVCPGIKLVEEVLPELLKSVFRMENLRISDGQLTAGGSTSRSDTGSRIQRRRAAHAPLSLRVNVSTYFDPPRL</sequence>